<dbReference type="EMBL" id="JAMBOP010000004">
    <property type="protein sequence ID" value="MCM3735215.1"/>
    <property type="molecule type" value="Genomic_DNA"/>
</dbReference>
<gene>
    <name evidence="1" type="ORF">M3215_05115</name>
</gene>
<accession>A0ACC6A2X9</accession>
<protein>
    <submittedName>
        <fullName evidence="1">Uncharacterized protein</fullName>
    </submittedName>
</protein>
<proteinExistence type="predicted"/>
<keyword evidence="2" id="KW-1185">Reference proteome</keyword>
<comment type="caution">
    <text evidence="1">The sequence shown here is derived from an EMBL/GenBank/DDBJ whole genome shotgun (WGS) entry which is preliminary data.</text>
</comment>
<reference evidence="1" key="1">
    <citation type="submission" date="2022-05" db="EMBL/GenBank/DDBJ databases">
        <title>Comparative Genomics of Spacecraft Associated Microbes.</title>
        <authorList>
            <person name="Tran M.T."/>
            <person name="Wright A."/>
            <person name="Seuylemezian A."/>
            <person name="Eisen J."/>
            <person name="Coil D."/>
        </authorList>
    </citation>
    <scope>NUCLEOTIDE SEQUENCE</scope>
    <source>
        <strain evidence="1">FAIRING 10M-2.2</strain>
    </source>
</reference>
<evidence type="ECO:0000313" key="1">
    <source>
        <dbReference type="EMBL" id="MCM3735215.1"/>
    </source>
</evidence>
<name>A0ACC6A2X9_9BACI</name>
<dbReference type="Proteomes" id="UP001202289">
    <property type="component" value="Unassembled WGS sequence"/>
</dbReference>
<organism evidence="1 2">
    <name type="scientific">Bacillus cytotoxicus</name>
    <dbReference type="NCBI Taxonomy" id="580165"/>
    <lineage>
        <taxon>Bacteria</taxon>
        <taxon>Bacillati</taxon>
        <taxon>Bacillota</taxon>
        <taxon>Bacilli</taxon>
        <taxon>Bacillales</taxon>
        <taxon>Bacillaceae</taxon>
        <taxon>Bacillus</taxon>
        <taxon>Bacillus cereus group</taxon>
    </lineage>
</organism>
<sequence length="90" mass="10348">MKSQGQTVYYHYNPRGDVIAMTDENGQVVANYEYDAWDNVLKSDAKGITVENPFGYAGYMYDKEIGVYYLIARYYNPAHSRMRGIILSCL</sequence>
<evidence type="ECO:0000313" key="2">
    <source>
        <dbReference type="Proteomes" id="UP001202289"/>
    </source>
</evidence>